<feature type="domain" description="HTH araC/xylS-type" evidence="5">
    <location>
        <begin position="137"/>
        <end position="236"/>
    </location>
</feature>
<dbReference type="Proteomes" id="UP000481043">
    <property type="component" value="Unassembled WGS sequence"/>
</dbReference>
<dbReference type="PANTHER" id="PTHR43280">
    <property type="entry name" value="ARAC-FAMILY TRANSCRIPTIONAL REGULATOR"/>
    <property type="match status" value="1"/>
</dbReference>
<evidence type="ECO:0000256" key="2">
    <source>
        <dbReference type="ARBA" id="ARBA00023125"/>
    </source>
</evidence>
<dbReference type="GO" id="GO:0043565">
    <property type="term" value="F:sequence-specific DNA binding"/>
    <property type="evidence" value="ECO:0007669"/>
    <property type="project" value="InterPro"/>
</dbReference>
<evidence type="ECO:0000256" key="4">
    <source>
        <dbReference type="PROSITE-ProRule" id="PRU00169"/>
    </source>
</evidence>
<evidence type="ECO:0000256" key="1">
    <source>
        <dbReference type="ARBA" id="ARBA00023015"/>
    </source>
</evidence>
<sequence>MNVLLVDDEPIELDQLELLIHDHFPKWQIEKKRNGSEALTFIKQMKKEGITYHLAFIDIMLSGKNGLDIAAEMKELMPSMDFIVVSAFQEFEYAKQSMYLKALDYLVKPIIESEFKNVLNGYVNKYPEHGIDSEVIQQAIKIVQERYQEPIKLSDISRELHINANYFSRLFSEEVGIPFSDYLLQHRIEMAKQLLLKKKNWSIQRVAEECGFNSQHYFSTSFKKITQFSPLRYRNSAS</sequence>
<evidence type="ECO:0000259" key="5">
    <source>
        <dbReference type="PROSITE" id="PS01124"/>
    </source>
</evidence>
<dbReference type="EMBL" id="JAAIWM010000003">
    <property type="protein sequence ID" value="NEY72342.1"/>
    <property type="molecule type" value="Genomic_DNA"/>
</dbReference>
<keyword evidence="4" id="KW-0597">Phosphoprotein</keyword>
<evidence type="ECO:0000256" key="3">
    <source>
        <dbReference type="ARBA" id="ARBA00023163"/>
    </source>
</evidence>
<keyword evidence="2" id="KW-0238">DNA-binding</keyword>
<organism evidence="7 8">
    <name type="scientific">Bacillus mesophilus</name>
    <dbReference type="NCBI Taxonomy" id="1808955"/>
    <lineage>
        <taxon>Bacteria</taxon>
        <taxon>Bacillati</taxon>
        <taxon>Bacillota</taxon>
        <taxon>Bacilli</taxon>
        <taxon>Bacillales</taxon>
        <taxon>Bacillaceae</taxon>
        <taxon>Bacillus</taxon>
    </lineage>
</organism>
<reference evidence="7 8" key="1">
    <citation type="submission" date="2020-02" db="EMBL/GenBank/DDBJ databases">
        <title>Bacillus aquiflavi sp. nov., isolated from yellow water of strong flavor Chinese baijiu in Yibin region of China.</title>
        <authorList>
            <person name="Xie J."/>
        </authorList>
    </citation>
    <scope>NUCLEOTIDE SEQUENCE [LARGE SCALE GENOMIC DNA]</scope>
    <source>
        <strain evidence="7 8">SA4</strain>
    </source>
</reference>
<evidence type="ECO:0000313" key="8">
    <source>
        <dbReference type="Proteomes" id="UP000481043"/>
    </source>
</evidence>
<evidence type="ECO:0000313" key="7">
    <source>
        <dbReference type="EMBL" id="NEY72342.1"/>
    </source>
</evidence>
<dbReference type="PROSITE" id="PS01124">
    <property type="entry name" value="HTH_ARAC_FAMILY_2"/>
    <property type="match status" value="1"/>
</dbReference>
<dbReference type="Pfam" id="PF00072">
    <property type="entry name" value="Response_reg"/>
    <property type="match status" value="1"/>
</dbReference>
<feature type="domain" description="Response regulatory" evidence="6">
    <location>
        <begin position="2"/>
        <end position="123"/>
    </location>
</feature>
<keyword evidence="1" id="KW-0805">Transcription regulation</keyword>
<dbReference type="Pfam" id="PF12833">
    <property type="entry name" value="HTH_18"/>
    <property type="match status" value="1"/>
</dbReference>
<dbReference type="GO" id="GO:0000160">
    <property type="term" value="P:phosphorelay signal transduction system"/>
    <property type="evidence" value="ECO:0007669"/>
    <property type="project" value="InterPro"/>
</dbReference>
<dbReference type="GO" id="GO:0003700">
    <property type="term" value="F:DNA-binding transcription factor activity"/>
    <property type="evidence" value="ECO:0007669"/>
    <property type="project" value="InterPro"/>
</dbReference>
<name>A0A6M0Q7N0_9BACI</name>
<dbReference type="PROSITE" id="PS00041">
    <property type="entry name" value="HTH_ARAC_FAMILY_1"/>
    <property type="match status" value="1"/>
</dbReference>
<comment type="caution">
    <text evidence="7">The sequence shown here is derived from an EMBL/GenBank/DDBJ whole genome shotgun (WGS) entry which is preliminary data.</text>
</comment>
<accession>A0A6M0Q7N0</accession>
<evidence type="ECO:0000259" key="6">
    <source>
        <dbReference type="PROSITE" id="PS50110"/>
    </source>
</evidence>
<dbReference type="InterPro" id="IPR011006">
    <property type="entry name" value="CheY-like_superfamily"/>
</dbReference>
<gene>
    <name evidence="7" type="ORF">G4D63_11455</name>
</gene>
<dbReference type="Gene3D" id="1.10.10.60">
    <property type="entry name" value="Homeodomain-like"/>
    <property type="match status" value="2"/>
</dbReference>
<dbReference type="SMART" id="SM00448">
    <property type="entry name" value="REC"/>
    <property type="match status" value="1"/>
</dbReference>
<dbReference type="InterPro" id="IPR009057">
    <property type="entry name" value="Homeodomain-like_sf"/>
</dbReference>
<dbReference type="SMART" id="SM00342">
    <property type="entry name" value="HTH_ARAC"/>
    <property type="match status" value="1"/>
</dbReference>
<dbReference type="SUPFAM" id="SSF52172">
    <property type="entry name" value="CheY-like"/>
    <property type="match status" value="1"/>
</dbReference>
<keyword evidence="8" id="KW-1185">Reference proteome</keyword>
<dbReference type="InterPro" id="IPR018060">
    <property type="entry name" value="HTH_AraC"/>
</dbReference>
<dbReference type="RefSeq" id="WP_163179790.1">
    <property type="nucleotide sequence ID" value="NZ_JAAIWM010000003.1"/>
</dbReference>
<dbReference type="InterPro" id="IPR018062">
    <property type="entry name" value="HTH_AraC-typ_CS"/>
</dbReference>
<proteinExistence type="predicted"/>
<dbReference type="AlphaFoldDB" id="A0A6M0Q7N0"/>
<dbReference type="Gene3D" id="3.40.50.2300">
    <property type="match status" value="1"/>
</dbReference>
<feature type="modified residue" description="4-aspartylphosphate" evidence="4">
    <location>
        <position position="58"/>
    </location>
</feature>
<keyword evidence="3" id="KW-0804">Transcription</keyword>
<dbReference type="InterPro" id="IPR001789">
    <property type="entry name" value="Sig_transdc_resp-reg_receiver"/>
</dbReference>
<dbReference type="PANTHER" id="PTHR43280:SF34">
    <property type="entry name" value="ARAC-FAMILY TRANSCRIPTIONAL REGULATOR"/>
    <property type="match status" value="1"/>
</dbReference>
<dbReference type="SUPFAM" id="SSF46689">
    <property type="entry name" value="Homeodomain-like"/>
    <property type="match status" value="2"/>
</dbReference>
<dbReference type="PROSITE" id="PS50110">
    <property type="entry name" value="RESPONSE_REGULATORY"/>
    <property type="match status" value="1"/>
</dbReference>
<protein>
    <submittedName>
        <fullName evidence="7">AraC family transcriptional regulator</fullName>
    </submittedName>
</protein>